<sequence length="101" mass="11153">MKETENGAEAQYTLEFGGSVARHKARRNNTLSYEVMRYDRLYDLAKSVHSYFSNEWSVTLDAGAIDALCGSAPGGAFSNLLLLLSFASYALGPEIQHIKFV</sequence>
<dbReference type="WBParaSite" id="sdigi.contig8.g974.t1">
    <property type="protein sequence ID" value="sdigi.contig8.g974.t1"/>
    <property type="gene ID" value="sdigi.contig8.g974"/>
</dbReference>
<proteinExistence type="predicted"/>
<organism evidence="1 2">
    <name type="scientific">Setaria digitata</name>
    <dbReference type="NCBI Taxonomy" id="48799"/>
    <lineage>
        <taxon>Eukaryota</taxon>
        <taxon>Metazoa</taxon>
        <taxon>Ecdysozoa</taxon>
        <taxon>Nematoda</taxon>
        <taxon>Chromadorea</taxon>
        <taxon>Rhabditida</taxon>
        <taxon>Spirurina</taxon>
        <taxon>Spiruromorpha</taxon>
        <taxon>Filarioidea</taxon>
        <taxon>Setariidae</taxon>
        <taxon>Setaria</taxon>
    </lineage>
</organism>
<dbReference type="AlphaFoldDB" id="A0A915Q7G1"/>
<dbReference type="Proteomes" id="UP000887581">
    <property type="component" value="Unplaced"/>
</dbReference>
<name>A0A915Q7G1_9BILA</name>
<accession>A0A915Q7G1</accession>
<evidence type="ECO:0000313" key="1">
    <source>
        <dbReference type="Proteomes" id="UP000887581"/>
    </source>
</evidence>
<protein>
    <submittedName>
        <fullName evidence="2">Uncharacterized protein</fullName>
    </submittedName>
</protein>
<evidence type="ECO:0000313" key="2">
    <source>
        <dbReference type="WBParaSite" id="sdigi.contig8.g974.t1"/>
    </source>
</evidence>
<reference evidence="2" key="1">
    <citation type="submission" date="2022-11" db="UniProtKB">
        <authorList>
            <consortium name="WormBaseParasite"/>
        </authorList>
    </citation>
    <scope>IDENTIFICATION</scope>
</reference>
<keyword evidence="1" id="KW-1185">Reference proteome</keyword>